<sequence length="331" mass="39361">MRNLLGKRIVLFSPKFFGYEYKIRDELKKKGAEVLLFDERPFSSSFGKILLRLNVSVLISYFIHRYYLKKINSFFSFYPDYILFINPESVTPEIMSYIKNIFPETKVIVYMWDSINNKKNSYQYINVVDRFFTFDNQDSLIYPKIIFQPLFFTEEYSEMRKNKKNELKFCFIGTLHSGRFNLVKHISSFFKNDHYGFSFFYCPSEILFLFKRVFTKEMSGVSLRDVSFEPINDELLLDMISKSEFVIDISHPSQSGLTMRTIEMLGAEKKLITTNTNVSSYDFYDKQNICIVDPNNIFIDEDFIRLPYKPIDEEIYLKYSLSSWINNIFSA</sequence>
<keyword evidence="2" id="KW-1185">Reference proteome</keyword>
<gene>
    <name evidence="1" type="ORF">LPW36_01870</name>
</gene>
<dbReference type="EMBL" id="JAJNAG010000002">
    <property type="protein sequence ID" value="MCD1124791.1"/>
    <property type="molecule type" value="Genomic_DNA"/>
</dbReference>
<dbReference type="AlphaFoldDB" id="A0A9X1SJF1"/>
<evidence type="ECO:0000313" key="2">
    <source>
        <dbReference type="Proteomes" id="UP001139171"/>
    </source>
</evidence>
<evidence type="ECO:0000313" key="1">
    <source>
        <dbReference type="EMBL" id="MCD1124791.1"/>
    </source>
</evidence>
<protein>
    <recommendedName>
        <fullName evidence="3">Lipopolysaccharide biosynthesis protein</fullName>
    </recommendedName>
</protein>
<name>A0A9X1SJF1_9GAMM</name>
<dbReference type="Proteomes" id="UP001139171">
    <property type="component" value="Unassembled WGS sequence"/>
</dbReference>
<proteinExistence type="predicted"/>
<comment type="caution">
    <text evidence="1">The sequence shown here is derived from an EMBL/GenBank/DDBJ whole genome shotgun (WGS) entry which is preliminary data.</text>
</comment>
<organism evidence="1 2">
    <name type="scientific">Limnobaculum eriocheiris</name>
    <dbReference type="NCBI Taxonomy" id="2897391"/>
    <lineage>
        <taxon>Bacteria</taxon>
        <taxon>Pseudomonadati</taxon>
        <taxon>Pseudomonadota</taxon>
        <taxon>Gammaproteobacteria</taxon>
        <taxon>Enterobacterales</taxon>
        <taxon>Budviciaceae</taxon>
        <taxon>Limnobaculum</taxon>
    </lineage>
</organism>
<dbReference type="RefSeq" id="WP_230607801.1">
    <property type="nucleotide sequence ID" value="NZ_JAJNAG010000002.1"/>
</dbReference>
<accession>A0A9X1SJF1</accession>
<reference evidence="1" key="1">
    <citation type="submission" date="2021-11" db="EMBL/GenBank/DDBJ databases">
        <title>Jinshanibacter sp. isolated from one year old Eriocheir sinensis.</title>
        <authorList>
            <person name="Li J.-Y."/>
            <person name="He W."/>
            <person name="Gao T.-H."/>
        </authorList>
    </citation>
    <scope>NUCLEOTIDE SEQUENCE</scope>
    <source>
        <strain evidence="1">LJY008</strain>
    </source>
</reference>
<evidence type="ECO:0008006" key="3">
    <source>
        <dbReference type="Google" id="ProtNLM"/>
    </source>
</evidence>